<dbReference type="InterPro" id="IPR036709">
    <property type="entry name" value="Autotransporte_beta_dom_sf"/>
</dbReference>
<keyword evidence="4" id="KW-1185">Reference proteome</keyword>
<dbReference type="NCBIfam" id="TIGR02601">
    <property type="entry name" value="autotrns_rpt"/>
    <property type="match status" value="3"/>
</dbReference>
<dbReference type="RefSeq" id="WP_230526357.1">
    <property type="nucleotide sequence ID" value="NZ_JAJGAK010000001.1"/>
</dbReference>
<dbReference type="Gene3D" id="2.160.20.20">
    <property type="match status" value="1"/>
</dbReference>
<organism evidence="3 4">
    <name type="scientific">Noviluteimonas lactosilytica</name>
    <dbReference type="NCBI Taxonomy" id="2888523"/>
    <lineage>
        <taxon>Bacteria</taxon>
        <taxon>Pseudomonadati</taxon>
        <taxon>Pseudomonadota</taxon>
        <taxon>Gammaproteobacteria</taxon>
        <taxon>Lysobacterales</taxon>
        <taxon>Lysobacteraceae</taxon>
        <taxon>Noviluteimonas</taxon>
    </lineage>
</organism>
<proteinExistence type="predicted"/>
<dbReference type="Gene3D" id="2.160.20.160">
    <property type="match status" value="3"/>
</dbReference>
<reference evidence="3" key="1">
    <citation type="submission" date="2021-10" db="EMBL/GenBank/DDBJ databases">
        <authorList>
            <person name="Lyu M."/>
            <person name="Wang X."/>
            <person name="Meng X."/>
            <person name="Xu K."/>
        </authorList>
    </citation>
    <scope>NUCLEOTIDE SEQUENCE</scope>
    <source>
        <strain evidence="3">A6</strain>
    </source>
</reference>
<evidence type="ECO:0000259" key="2">
    <source>
        <dbReference type="PROSITE" id="PS51208"/>
    </source>
</evidence>
<dbReference type="PROSITE" id="PS51208">
    <property type="entry name" value="AUTOTRANSPORTER"/>
    <property type="match status" value="1"/>
</dbReference>
<dbReference type="PANTHER" id="PTHR35037">
    <property type="entry name" value="C-TERMINAL REGION OF AIDA-LIKE PROTEIN"/>
    <property type="match status" value="1"/>
</dbReference>
<dbReference type="InterPro" id="IPR024973">
    <property type="entry name" value="ESPR"/>
</dbReference>
<dbReference type="Pfam" id="PF13018">
    <property type="entry name" value="ESPR"/>
    <property type="match status" value="1"/>
</dbReference>
<dbReference type="InterPro" id="IPR011050">
    <property type="entry name" value="Pectin_lyase_fold/virulence"/>
</dbReference>
<sequence>MNKIYRIVWSTATSTWVVASEFAKGDARGSVARCMPVRRGALASIVALLLGFAHPAWAQSLFWDGTDTNANANGGNGTWNTTTTNWDTAATGGANVAWTNGLDAVFGSGGTVTIAAGGVDAHNITLGGVSYSFSGGPLTLSGTNPTISVARTNNSTINSVIAGGSGLVKSGTGGLSLGGANTYTGITRLTQGTLILANTQALGAAGNAATNFVVTPGTTIAFNANIGNSFTTTGTGTVNIGGTGGTWSGTATLGGATTLLFNGTNVRASGDLSDDGAVLSITSSGSTTLSGTNAYTGETRLTAGILTLGAMTSLPSDSNLVFDAAADAFLAIPGDFARTLGTGDDQVHWIRSGGFMSATAGTKQVDLGTDLVWGVTPNFIPTNGTLDLGATLGTLDFVNNIALPTAAEYTVHDVGNLASHAVLSGVISGDGSLLTLGNITGFANGFIELSGNNTFTGDLILGGSSNQGHVMVSSAQALPDDAGLWFRGAATSAGNTLVLTANSGNFTRALGTGANQVQWTGNGGFSAAGVNRAVNIGGGAALTWNVGSFVPTSNWLVLATAGDAEIDFQNDIDFNNAVRTVVFGTGGTSRLSGDLSNGGVTYRGGGTGVVAGNNTYVGVTTVGVNSTNTQVSVSSIGNGGQAGNLGAASNAAGNLVLSAGTINYTGAGETTDRNVTIAAGNGTLQGNGAGAIAWGGVTSQAGANTLFLSGNALSTTVNRVAGTVSNGAGTLSVDKTGTGTWALDGTNTYTGVTRVTAGVLEVSNIANGGIASSLGASSSASTNLVGNGGTLRYVGASDVNTNRAFQLANNFRIESSGTGALQWAAAADIDMAATNSTLTLGGTNNKHNGIAGALKNHLSANNVNQIRTGLTKTGTGTWWIDATNAGYTGNTTITDGTLVAATETGINGGFGATSNSTVSSGYTSTNNGSSLILFNGTGTEGGVLGLTSASMATSNGFTRSLTQVAQSFNSNATPQATDDSFTHGVRWTGSGGFAAMDGTQVVNIGGGTALSWNSNGFVPAGSSLILGAPSASGTVDFRNSISMVNGVRTIETRNGSADVDAILSGVLSAGGAGAGLVKTGAGTLALTGNNTLAGNTSVQAGTLQIGNGGTTGSIGSSAAIVSAGAVLSINRSNALTFTNLISGAGTLRQAGTGTTTFNVGRTIGGVEVLAGTLDLDAGMNTQTLLMGAGALRVGGAMHTSSGDPRITLSAVAGTASTVDVKSGALLQASGDLGDENDTLRVAGTLDSGAGLDLGAGDDDLEILDGSLITDILGGADDDAATAAITTSADVMSLRGFESLEKTGGGVLRFIGAIPSDIADIDIAAGTLSVLANASLGGPATGSVANVRANATLDIATGGAFGCGDGSDALTVSGTVSGGGTLDQCDGDDVLKLTETANIAVSAIEGGGHVAGDRLVIANAATMVVDAARVTGYELFEKQDGGALTLTGAHAYADATQNGGTVDIAGTFDSAGYTMTGATALQVRGTAGNGAGAMSIDGDTAAQSIDVEAGATVRAVGDLGAGADALDIAGALATGAGMLSLGDGDDDLFLRDGASISGLVDGDTGTDDIEAIITGNATLGRVTGFETLAKRAAGILTVDGAGVSTLDSATIHAGTLRIASGASLAAAAGASLVTDVRANATLDVLGAWGCGTQGDTWTIAGTVSGNGTKDQCGGDDTLTLTDGASISGSSILGGAQIAEDLVVVDNALALDVGNIAGYERLRKQGTGEATLIGALGFDAGIDLVGGTLAIDGTTRTGEVAMSADTTLRIDGTLEGNGGTTATITGTLGSQELIVDGLARIDANLGDSADTLTLIDGASVIGVVDGGAGIDTFDQDLAGTATMGTALGFETLRKRGVGTLVFDGATASNFEDVLVDNGTLRIASGANVTAAASRTLDTTIAANATLQVDGAYGCGTTSDTLDVAGTLSVSGTVDQCGGDDTLTLHDGGTLDGAGMIDGGAQATADRLVLDFATSRAFGANQVTGYEILAKTGAGEATLTGAQAYASRVDVQAGALSVQGALTTTDVALAANTTFTVRAGGSAEGLAGAAANVTGSAGVETIVIEDGATLFADGDLGDGDDVLDVAGALDTRGGTLQLGNGADEVHVHDTTDLRDAIIDAGAGNDLLDFTLGSGVTVALGSTAGFESLGKSGLGTMEIDGGNTFAAVRVSAGTADVSATGGLQAQQLDLFAGATLQVDGAVRGTDGNDAFTVAGTIDGAGTFDLGLGDDTLTLEDGADTSGFAAALRGGTGNDALVASIAGSATLGATNGFETLRKQGAGALMATGANALDAVMVDAGTLRVDAGGMIGGHDTTPFAATIDAGATLDLAGDFGCNAGNDTITVSGVVEGGGALQQCGGDDTLVLRDSAELASFAGAIDGGTGNDSLQLDVATARSFGGGAINYEVLRKTGAGTATLTGTLAFADQAVLDAGTLEVDGNLEAPTFTLANGTTLRIDGSASGVAGAQATMTGGTGTSTLIVDASGALRANGSLGDGADLLDLAGTLDTGAGALTLGDGGDRFTLHDDAELIGTVDGGAGIDTFETDIATNARFGAATGFEALDKTGAGALQVVGLAVSDFQSVAVTEGLLDIAGNGAISGASTTLVADGAHLRVDGAYTGSAIGDTMTIAGTVDGGGAIALSAGADTLTLHAGGSLLANVDGGADDDRVVLDATSAMSLDASRVVAFETLAKHGGAEAMLTGNASFVSTAIDAGTLRVAGALQSQSTHIADGATLQVDGTVTTGAFAPDAGAATVIVSAGGTLDAAGDLGDGTDTLELAGTLDTGGGTFSLGAGDDRFTLHDGADAGAVDGGAGADSFNTHITSSAVLGAATGFEALAKSGVGTLTVEGPSVSQFDRVSVDAGTLTIAGGGALLANGAGFATTVASGATLRVDGSFTGSAGADTMTVAGTIAGTGAIALGDGDDVLVLRDGAVLANVIDGGLPTASDSVVLDTASMLDFDATQTINFETLQKLGLGLANVLGDSSFTTVRVDAGTLAVANTLSANTFQLADATTLRIDGQAIGAIAGSAGLNTIVVAGGATFTGGGDFGAGNDVLDVAGRLDTESGAVLLGDGDDRLVVHDSTAIVGAGGIDAGAGNDTLGVDVGAGNRVPLPALTGFESLAKLGQGALQLDGASTFIDVTASEGLLHVAGNASLVAQNLVVESAGTLQLDGGFAGTAGDDVATIGGTVTGAGAFALGAGNDLLALLDGANVSALASPLDGGAGTDTLQTDIATTASLAAAIDFEGLAKTNVGTLRIDGPATTVFDTVDVQGGTLVVGATARLEGATSTTVAQGATLQVDGAFAGSAGDDLFFLAGALRGDGEVSLGAGRDTLQLADGATFADTPVDGGDGSDVVVAEIGTSATLGPIANFESLQKHGAGTLTANASQSLALTDVHAGTLAVGAGATYRSQATMVAAGATLDVAGRFVGTDGDDTFASNGIVRGSFDFAAGDDGVRFSGGPNAPLLLTGGDGNDTLTFDGMALDDGHVASLQGWERMSLEHGSALTLSTAMDGVDLLAIDATSSLFARSGASLMGSLSNDGELHVDASRMAITGGYAAGANASLFVTVSPGSNSAGGLDIAGDVTGTTQVVFASDGSTGGSTESILVIDSPDDVRGNGGFTIAGSSDNALRLAGSPFAWTFDQADDNRWYLDTDATVVMPEVAGYATLAAIGFDTTRTAQQALFGHLDSVRGSIDCAREGAHRDGTLRTERSDCSGFWISAIATETRVGAGPGFAYSGDVNGMYLGVDRTLDDREDREIRVGGYAGTARGNYWTSGASTGPIAASDANMRLEGPAYGAYAEWLWSNGSYASTSLGQQHHDAEVIANDGFRQHINGSSTGLVQQIGWKRAVEHGWSLEPQLQVGVTKQQWHDVVDASGKALTLHDDVLGHARASLRVDRAIDASNGTWRPWFAVGLEDTFGETASSVSVASVALPNEQVGQRWTFDAGLEATLHEGVTVFGAVGLANELNGTSKETRQARFGVRWNW</sequence>
<dbReference type="Proteomes" id="UP001165293">
    <property type="component" value="Unassembled WGS sequence"/>
</dbReference>
<dbReference type="Pfam" id="PF12951">
    <property type="entry name" value="PATR"/>
    <property type="match status" value="8"/>
</dbReference>
<dbReference type="PANTHER" id="PTHR35037:SF3">
    <property type="entry name" value="C-TERMINAL REGION OF AIDA-LIKE PROTEIN"/>
    <property type="match status" value="1"/>
</dbReference>
<evidence type="ECO:0000313" key="3">
    <source>
        <dbReference type="EMBL" id="MCC8362778.1"/>
    </source>
</evidence>
<dbReference type="SUPFAM" id="SSF51126">
    <property type="entry name" value="Pectin lyase-like"/>
    <property type="match status" value="2"/>
</dbReference>
<dbReference type="SMART" id="SM00869">
    <property type="entry name" value="Autotransporter"/>
    <property type="match status" value="1"/>
</dbReference>
<dbReference type="InterPro" id="IPR013425">
    <property type="entry name" value="Autotrns_rpt"/>
</dbReference>
<dbReference type="InterPro" id="IPR051551">
    <property type="entry name" value="Autotransporter_adhesion"/>
</dbReference>
<dbReference type="PRINTS" id="PR00313">
    <property type="entry name" value="CABNDNGRPT"/>
</dbReference>
<feature type="domain" description="Autotransporter" evidence="2">
    <location>
        <begin position="3705"/>
        <end position="3981"/>
    </location>
</feature>
<protein>
    <submittedName>
        <fullName evidence="3">Autotransporter-associated beta strand repeat-containing protein</fullName>
    </submittedName>
</protein>
<evidence type="ECO:0000256" key="1">
    <source>
        <dbReference type="ARBA" id="ARBA00022729"/>
    </source>
</evidence>
<accession>A0ABS8JGP8</accession>
<gene>
    <name evidence="3" type="ORF">LK996_06775</name>
</gene>
<dbReference type="EMBL" id="JAJGAK010000001">
    <property type="protein sequence ID" value="MCC8362778.1"/>
    <property type="molecule type" value="Genomic_DNA"/>
</dbReference>
<dbReference type="SUPFAM" id="SSF103515">
    <property type="entry name" value="Autotransporter"/>
    <property type="match status" value="1"/>
</dbReference>
<evidence type="ECO:0000313" key="4">
    <source>
        <dbReference type="Proteomes" id="UP001165293"/>
    </source>
</evidence>
<dbReference type="InterPro" id="IPR005546">
    <property type="entry name" value="Autotransporte_beta"/>
</dbReference>
<comment type="caution">
    <text evidence="3">The sequence shown here is derived from an EMBL/GenBank/DDBJ whole genome shotgun (WGS) entry which is preliminary data.</text>
</comment>
<name>A0ABS8JGP8_9GAMM</name>
<dbReference type="InterPro" id="IPR012332">
    <property type="entry name" value="Autotransporter_pectin_lyase_C"/>
</dbReference>
<keyword evidence="1" id="KW-0732">Signal</keyword>